<keyword evidence="3" id="KW-0804">Transcription</keyword>
<dbReference type="GO" id="GO:0003700">
    <property type="term" value="F:DNA-binding transcription factor activity"/>
    <property type="evidence" value="ECO:0007669"/>
    <property type="project" value="InterPro"/>
</dbReference>
<dbReference type="STRING" id="683260.SAMN05421874_12890"/>
<dbReference type="CDD" id="cd07377">
    <property type="entry name" value="WHTH_GntR"/>
    <property type="match status" value="2"/>
</dbReference>
<dbReference type="Proteomes" id="UP000198683">
    <property type="component" value="Unassembled WGS sequence"/>
</dbReference>
<organism evidence="6 7">
    <name type="scientific">Nonomuraea maritima</name>
    <dbReference type="NCBI Taxonomy" id="683260"/>
    <lineage>
        <taxon>Bacteria</taxon>
        <taxon>Bacillati</taxon>
        <taxon>Actinomycetota</taxon>
        <taxon>Actinomycetes</taxon>
        <taxon>Streptosporangiales</taxon>
        <taxon>Streptosporangiaceae</taxon>
        <taxon>Nonomuraea</taxon>
    </lineage>
</organism>
<dbReference type="PANTHER" id="PTHR44846:SF17">
    <property type="entry name" value="GNTR-FAMILY TRANSCRIPTIONAL REGULATOR"/>
    <property type="match status" value="1"/>
</dbReference>
<evidence type="ECO:0000256" key="1">
    <source>
        <dbReference type="ARBA" id="ARBA00023015"/>
    </source>
</evidence>
<dbReference type="InterPro" id="IPR000524">
    <property type="entry name" value="Tscrpt_reg_HTH_GntR"/>
</dbReference>
<dbReference type="EMBL" id="FNFB01000028">
    <property type="protein sequence ID" value="SDL75088.1"/>
    <property type="molecule type" value="Genomic_DNA"/>
</dbReference>
<evidence type="ECO:0000256" key="4">
    <source>
        <dbReference type="SAM" id="MobiDB-lite"/>
    </source>
</evidence>
<dbReference type="SMART" id="SM00345">
    <property type="entry name" value="HTH_GNTR"/>
    <property type="match status" value="2"/>
</dbReference>
<dbReference type="PROSITE" id="PS50949">
    <property type="entry name" value="HTH_GNTR"/>
    <property type="match status" value="2"/>
</dbReference>
<dbReference type="GO" id="GO:0003677">
    <property type="term" value="F:DNA binding"/>
    <property type="evidence" value="ECO:0007669"/>
    <property type="project" value="UniProtKB-KW"/>
</dbReference>
<dbReference type="InterPro" id="IPR050679">
    <property type="entry name" value="Bact_HTH_transcr_reg"/>
</dbReference>
<proteinExistence type="predicted"/>
<dbReference type="SUPFAM" id="SSF46785">
    <property type="entry name" value="Winged helix' DNA-binding domain"/>
    <property type="match status" value="2"/>
</dbReference>
<evidence type="ECO:0000313" key="6">
    <source>
        <dbReference type="EMBL" id="SDL75088.1"/>
    </source>
</evidence>
<evidence type="ECO:0000256" key="2">
    <source>
        <dbReference type="ARBA" id="ARBA00023125"/>
    </source>
</evidence>
<dbReference type="Gene3D" id="1.10.10.10">
    <property type="entry name" value="Winged helix-like DNA-binding domain superfamily/Winged helix DNA-binding domain"/>
    <property type="match status" value="2"/>
</dbReference>
<accession>A0A1G9MLE4</accession>
<dbReference type="InterPro" id="IPR036388">
    <property type="entry name" value="WH-like_DNA-bd_sf"/>
</dbReference>
<dbReference type="Pfam" id="PF00392">
    <property type="entry name" value="GntR"/>
    <property type="match status" value="2"/>
</dbReference>
<keyword evidence="7" id="KW-1185">Reference proteome</keyword>
<feature type="domain" description="HTH gntR-type" evidence="5">
    <location>
        <begin position="98"/>
        <end position="166"/>
    </location>
</feature>
<dbReference type="PANTHER" id="PTHR44846">
    <property type="entry name" value="MANNOSYL-D-GLYCERATE TRANSPORT/METABOLISM SYSTEM REPRESSOR MNGR-RELATED"/>
    <property type="match status" value="1"/>
</dbReference>
<sequence length="170" mass="18562">MGARTRTSSVRDVQLNPRGPRPLYDQLADALRKRIDDGELGPGALVPSESELMAQYGVARITARRAIKELREAGLIYTVRGEGSFVGPQNAPREARAGWQFQSIADDLAAKVRAGRFSEETPLPSETQLSQEYGVAKGTVRRALGLLREQDVVYTVPGRGTYPKPPNASQ</sequence>
<dbReference type="AlphaFoldDB" id="A0A1G9MLE4"/>
<evidence type="ECO:0000256" key="3">
    <source>
        <dbReference type="ARBA" id="ARBA00023163"/>
    </source>
</evidence>
<evidence type="ECO:0000313" key="7">
    <source>
        <dbReference type="Proteomes" id="UP000198683"/>
    </source>
</evidence>
<name>A0A1G9MLE4_9ACTN</name>
<keyword evidence="1" id="KW-0805">Transcription regulation</keyword>
<protein>
    <submittedName>
        <fullName evidence="6">Regulatory protein, gntR family</fullName>
    </submittedName>
</protein>
<feature type="region of interest" description="Disordered" evidence="4">
    <location>
        <begin position="1"/>
        <end position="22"/>
    </location>
</feature>
<evidence type="ECO:0000259" key="5">
    <source>
        <dbReference type="PROSITE" id="PS50949"/>
    </source>
</evidence>
<dbReference type="InterPro" id="IPR036390">
    <property type="entry name" value="WH_DNA-bd_sf"/>
</dbReference>
<gene>
    <name evidence="6" type="ORF">SAMN05421874_12890</name>
</gene>
<reference evidence="6 7" key="1">
    <citation type="submission" date="2016-10" db="EMBL/GenBank/DDBJ databases">
        <authorList>
            <person name="de Groot N.N."/>
        </authorList>
    </citation>
    <scope>NUCLEOTIDE SEQUENCE [LARGE SCALE GENOMIC DNA]</scope>
    <source>
        <strain evidence="6 7">CGMCC 4.5681</strain>
    </source>
</reference>
<feature type="domain" description="HTH gntR-type" evidence="5">
    <location>
        <begin position="21"/>
        <end position="89"/>
    </location>
</feature>
<dbReference type="PRINTS" id="PR00035">
    <property type="entry name" value="HTHGNTR"/>
</dbReference>
<dbReference type="OrthoDB" id="4338617at2"/>
<dbReference type="GO" id="GO:0045892">
    <property type="term" value="P:negative regulation of DNA-templated transcription"/>
    <property type="evidence" value="ECO:0007669"/>
    <property type="project" value="TreeGrafter"/>
</dbReference>
<keyword evidence="2" id="KW-0238">DNA-binding</keyword>
<feature type="compositionally biased region" description="Polar residues" evidence="4">
    <location>
        <begin position="1"/>
        <end position="11"/>
    </location>
</feature>